<organism evidence="1 2">
    <name type="scientific">Dipteronia sinensis</name>
    <dbReference type="NCBI Taxonomy" id="43782"/>
    <lineage>
        <taxon>Eukaryota</taxon>
        <taxon>Viridiplantae</taxon>
        <taxon>Streptophyta</taxon>
        <taxon>Embryophyta</taxon>
        <taxon>Tracheophyta</taxon>
        <taxon>Spermatophyta</taxon>
        <taxon>Magnoliopsida</taxon>
        <taxon>eudicotyledons</taxon>
        <taxon>Gunneridae</taxon>
        <taxon>Pentapetalae</taxon>
        <taxon>rosids</taxon>
        <taxon>malvids</taxon>
        <taxon>Sapindales</taxon>
        <taxon>Sapindaceae</taxon>
        <taxon>Hippocastanoideae</taxon>
        <taxon>Acereae</taxon>
        <taxon>Dipteronia</taxon>
    </lineage>
</organism>
<dbReference type="AlphaFoldDB" id="A0AAE0ADZ9"/>
<protein>
    <submittedName>
        <fullName evidence="1">Uncharacterized protein</fullName>
    </submittedName>
</protein>
<proteinExistence type="predicted"/>
<name>A0AAE0ADZ9_9ROSI</name>
<reference evidence="1" key="1">
    <citation type="journal article" date="2023" name="Plant J.">
        <title>Genome sequences and population genomics provide insights into the demographic history, inbreeding, and mutation load of two 'living fossil' tree species of Dipteronia.</title>
        <authorList>
            <person name="Feng Y."/>
            <person name="Comes H.P."/>
            <person name="Chen J."/>
            <person name="Zhu S."/>
            <person name="Lu R."/>
            <person name="Zhang X."/>
            <person name="Li P."/>
            <person name="Qiu J."/>
            <person name="Olsen K.M."/>
            <person name="Qiu Y."/>
        </authorList>
    </citation>
    <scope>NUCLEOTIDE SEQUENCE</scope>
    <source>
        <strain evidence="1">NBL</strain>
    </source>
</reference>
<evidence type="ECO:0000313" key="2">
    <source>
        <dbReference type="Proteomes" id="UP001281410"/>
    </source>
</evidence>
<comment type="caution">
    <text evidence="1">The sequence shown here is derived from an EMBL/GenBank/DDBJ whole genome shotgun (WGS) entry which is preliminary data.</text>
</comment>
<accession>A0AAE0ADZ9</accession>
<keyword evidence="2" id="KW-1185">Reference proteome</keyword>
<evidence type="ECO:0000313" key="1">
    <source>
        <dbReference type="EMBL" id="KAK3212039.1"/>
    </source>
</evidence>
<dbReference type="InterPro" id="IPR032675">
    <property type="entry name" value="LRR_dom_sf"/>
</dbReference>
<dbReference type="Gene3D" id="3.80.10.10">
    <property type="entry name" value="Ribonuclease Inhibitor"/>
    <property type="match status" value="1"/>
</dbReference>
<dbReference type="EMBL" id="JANJYJ010000005">
    <property type="protein sequence ID" value="KAK3212039.1"/>
    <property type="molecule type" value="Genomic_DNA"/>
</dbReference>
<sequence length="87" mass="9749">MILKANQSSGGLMYFFSQSAFEGEDLAYEKVLRLAANDSKINDNDFNGSIPDFIQNWKGLRRLRISDLSGSNHAFPELANMTSLTQM</sequence>
<dbReference type="Proteomes" id="UP001281410">
    <property type="component" value="Unassembled WGS sequence"/>
</dbReference>
<gene>
    <name evidence="1" type="ORF">Dsin_016745</name>
</gene>